<comment type="caution">
    <text evidence="6">The sequence shown here is derived from an EMBL/GenBank/DDBJ whole genome shotgun (WGS) entry which is preliminary data.</text>
</comment>
<protein>
    <recommendedName>
        <fullName evidence="7">2-dehydro-3-deoxy-phosphogluconate aldolase</fullName>
    </recommendedName>
</protein>
<evidence type="ECO:0000313" key="6">
    <source>
        <dbReference type="EMBL" id="GAG77327.1"/>
    </source>
</evidence>
<proteinExistence type="inferred from homology"/>
<dbReference type="PANTHER" id="PTHR30246">
    <property type="entry name" value="2-KETO-3-DEOXY-6-PHOSPHOGLUCONATE ALDOLASE"/>
    <property type="match status" value="1"/>
</dbReference>
<gene>
    <name evidence="6" type="ORF">S01H4_25490</name>
</gene>
<dbReference type="InterPro" id="IPR013785">
    <property type="entry name" value="Aldolase_TIM"/>
</dbReference>
<dbReference type="SUPFAM" id="SSF51569">
    <property type="entry name" value="Aldolase"/>
    <property type="match status" value="1"/>
</dbReference>
<dbReference type="CDD" id="cd00452">
    <property type="entry name" value="KDPG_aldolase"/>
    <property type="match status" value="1"/>
</dbReference>
<comment type="subunit">
    <text evidence="3">Homotrimer.</text>
</comment>
<keyword evidence="4" id="KW-0456">Lyase</keyword>
<comment type="pathway">
    <text evidence="1">Carbohydrate acid metabolism.</text>
</comment>
<dbReference type="GO" id="GO:0016829">
    <property type="term" value="F:lyase activity"/>
    <property type="evidence" value="ECO:0007669"/>
    <property type="project" value="UniProtKB-KW"/>
</dbReference>
<evidence type="ECO:0000256" key="5">
    <source>
        <dbReference type="ARBA" id="ARBA00023277"/>
    </source>
</evidence>
<dbReference type="AlphaFoldDB" id="X1B7Q3"/>
<evidence type="ECO:0000256" key="4">
    <source>
        <dbReference type="ARBA" id="ARBA00023239"/>
    </source>
</evidence>
<reference evidence="6" key="1">
    <citation type="journal article" date="2014" name="Front. Microbiol.">
        <title>High frequency of phylogenetically diverse reductive dehalogenase-homologous genes in deep subseafloor sedimentary metagenomes.</title>
        <authorList>
            <person name="Kawai M."/>
            <person name="Futagami T."/>
            <person name="Toyoda A."/>
            <person name="Takaki Y."/>
            <person name="Nishi S."/>
            <person name="Hori S."/>
            <person name="Arai W."/>
            <person name="Tsubouchi T."/>
            <person name="Morono Y."/>
            <person name="Uchiyama I."/>
            <person name="Ito T."/>
            <person name="Fujiyama A."/>
            <person name="Inagaki F."/>
            <person name="Takami H."/>
        </authorList>
    </citation>
    <scope>NUCLEOTIDE SEQUENCE</scope>
    <source>
        <strain evidence="6">Expedition CK06-06</strain>
    </source>
</reference>
<keyword evidence="5" id="KW-0119">Carbohydrate metabolism</keyword>
<dbReference type="Pfam" id="PF01081">
    <property type="entry name" value="Aldolase"/>
    <property type="match status" value="1"/>
</dbReference>
<accession>X1B7Q3</accession>
<dbReference type="PANTHER" id="PTHR30246:SF1">
    <property type="entry name" value="2-DEHYDRO-3-DEOXY-6-PHOSPHOGALACTONATE ALDOLASE-RELATED"/>
    <property type="match status" value="1"/>
</dbReference>
<evidence type="ECO:0000256" key="2">
    <source>
        <dbReference type="ARBA" id="ARBA00006906"/>
    </source>
</evidence>
<organism evidence="6">
    <name type="scientific">marine sediment metagenome</name>
    <dbReference type="NCBI Taxonomy" id="412755"/>
    <lineage>
        <taxon>unclassified sequences</taxon>
        <taxon>metagenomes</taxon>
        <taxon>ecological metagenomes</taxon>
    </lineage>
</organism>
<evidence type="ECO:0000256" key="1">
    <source>
        <dbReference type="ARBA" id="ARBA00004761"/>
    </source>
</evidence>
<dbReference type="EMBL" id="BART01012135">
    <property type="protein sequence ID" value="GAG77327.1"/>
    <property type="molecule type" value="Genomic_DNA"/>
</dbReference>
<dbReference type="Gene3D" id="3.20.20.70">
    <property type="entry name" value="Aldolase class I"/>
    <property type="match status" value="1"/>
</dbReference>
<evidence type="ECO:0000256" key="3">
    <source>
        <dbReference type="ARBA" id="ARBA00011233"/>
    </source>
</evidence>
<comment type="similarity">
    <text evidence="2">Belongs to the KHG/KDPG aldolase family.</text>
</comment>
<sequence>MNPIFEKITNLKIIPVIKIEKSNATVPLGEALIKGGMQAIEITYRTDAAEKVINIVRKRFPDILLGAGTILTIDQVKSAMNAGAQFLQQYLLLLLD</sequence>
<name>X1B7Q3_9ZZZZ</name>
<evidence type="ECO:0008006" key="7">
    <source>
        <dbReference type="Google" id="ProtNLM"/>
    </source>
</evidence>
<dbReference type="InterPro" id="IPR000887">
    <property type="entry name" value="Aldlse_KDPG_KHG"/>
</dbReference>